<reference evidence="3" key="1">
    <citation type="submission" date="2025-08" db="UniProtKB">
        <authorList>
            <consortium name="RefSeq"/>
        </authorList>
    </citation>
    <scope>IDENTIFICATION</scope>
</reference>
<proteinExistence type="predicted"/>
<dbReference type="InParanoid" id="A0A6I9TYU8"/>
<dbReference type="AlphaFoldDB" id="A0A6I9TYU8"/>
<dbReference type="GeneID" id="105172754"/>
<evidence type="ECO:0000313" key="2">
    <source>
        <dbReference type="Proteomes" id="UP000504604"/>
    </source>
</evidence>
<accession>A0A6I9TYU8</accession>
<dbReference type="RefSeq" id="XP_011092632.1">
    <property type="nucleotide sequence ID" value="XM_011094330.2"/>
</dbReference>
<dbReference type="Pfam" id="PF06101">
    <property type="entry name" value="Vps62"/>
    <property type="match status" value="1"/>
</dbReference>
<dbReference type="PANTHER" id="PTHR48152:SF3">
    <property type="entry name" value="DUF946 FAMILY PROTEIN (DUF946)"/>
    <property type="match status" value="1"/>
</dbReference>
<feature type="region of interest" description="Disordered" evidence="1">
    <location>
        <begin position="581"/>
        <end position="600"/>
    </location>
</feature>
<sequence>MRDLFRATWNMLFSHLFLIHLPAYIGSSHVIRLSFIVICKLLIMGNCLNSNVSSSNKDVRNPLPIDTVFKLPSPLPTWPAGGEFGSGVIDLGGLQVRQLSSFKKVWEVYAGGPGNLGATFFEPSSIPDGFSMLGSYAQPNNQPLFGWVLVGKTDAADQSGDILKQPTDYNLVWANNSTQDPAYFWLPTPPDGYKPVGHVITTSPDKPSLDKIRCVRTDFTDEPETDNLIWAGGAAKSSGNGLNVYGLRPKSRGINAQPLSVGTFIIQNTTTSDGKSDLSLSCLKNKNPSLSTSPNLRQVEALFQTYSPYIYFHPKEIYLPSSVNWYFSNGALLYKKGEESSPIPIDPNGSNLPQGGSNDGSYWLDLPVDEQAKEKVKKGDLQSAEAYLHVKPILGATFTDIQVWLFYPFNGHAVLKLGVIDEIPLGKIGEHVGDWEHVTLRISNFDGVLYKVYFAEHSGGKWVDSCLLEFQNGNKFVGYSSLNGHATYYQAGLFLQGASDIGIRNDTAKSDNVMDTGARYSVVAGDGLSTAEPPWLNYDREWGPKKTYEFGDEVKKVEKWLPGNLKSAFERLVKTLPAEVYGEEGPTGPKMKNNWDGDEK</sequence>
<keyword evidence="2" id="KW-1185">Reference proteome</keyword>
<dbReference type="InterPro" id="IPR009291">
    <property type="entry name" value="Vps62"/>
</dbReference>
<dbReference type="KEGG" id="sind:105172754"/>
<dbReference type="Proteomes" id="UP000504604">
    <property type="component" value="Linkage group LG10"/>
</dbReference>
<gene>
    <name evidence="3" type="primary">LOC105172754</name>
</gene>
<protein>
    <submittedName>
        <fullName evidence="3">Uncharacterized protein LOC105172754</fullName>
    </submittedName>
</protein>
<evidence type="ECO:0000313" key="3">
    <source>
        <dbReference type="RefSeq" id="XP_011092632.1"/>
    </source>
</evidence>
<evidence type="ECO:0000256" key="1">
    <source>
        <dbReference type="SAM" id="MobiDB-lite"/>
    </source>
</evidence>
<organism evidence="2 3">
    <name type="scientific">Sesamum indicum</name>
    <name type="common">Oriental sesame</name>
    <name type="synonym">Sesamum orientale</name>
    <dbReference type="NCBI Taxonomy" id="4182"/>
    <lineage>
        <taxon>Eukaryota</taxon>
        <taxon>Viridiplantae</taxon>
        <taxon>Streptophyta</taxon>
        <taxon>Embryophyta</taxon>
        <taxon>Tracheophyta</taxon>
        <taxon>Spermatophyta</taxon>
        <taxon>Magnoliopsida</taxon>
        <taxon>eudicotyledons</taxon>
        <taxon>Gunneridae</taxon>
        <taxon>Pentapetalae</taxon>
        <taxon>asterids</taxon>
        <taxon>lamiids</taxon>
        <taxon>Lamiales</taxon>
        <taxon>Pedaliaceae</taxon>
        <taxon>Sesamum</taxon>
    </lineage>
</organism>
<dbReference type="OrthoDB" id="188042at2759"/>
<dbReference type="PANTHER" id="PTHR48152">
    <property type="entry name" value="F1C9.34 PROTEIN"/>
    <property type="match status" value="1"/>
</dbReference>
<name>A0A6I9TYU8_SESIN</name>